<evidence type="ECO:0000313" key="3">
    <source>
        <dbReference type="Proteomes" id="UP000812270"/>
    </source>
</evidence>
<dbReference type="EMBL" id="JAHSPG010000008">
    <property type="protein sequence ID" value="MBV4357753.1"/>
    <property type="molecule type" value="Genomic_DNA"/>
</dbReference>
<gene>
    <name evidence="2" type="ORF">KTO63_11385</name>
</gene>
<reference evidence="2" key="1">
    <citation type="submission" date="2021-06" db="EMBL/GenBank/DDBJ databases">
        <authorList>
            <person name="Huq M.A."/>
        </authorList>
    </citation>
    <scope>NUCLEOTIDE SEQUENCE</scope>
    <source>
        <strain evidence="2">MAH-26</strain>
    </source>
</reference>
<keyword evidence="1" id="KW-0732">Signal</keyword>
<proteinExistence type="predicted"/>
<comment type="caution">
    <text evidence="2">The sequence shown here is derived from an EMBL/GenBank/DDBJ whole genome shotgun (WGS) entry which is preliminary data.</text>
</comment>
<keyword evidence="3" id="KW-1185">Reference proteome</keyword>
<feature type="signal peptide" evidence="1">
    <location>
        <begin position="1"/>
        <end position="29"/>
    </location>
</feature>
<sequence>MKRRTFFKYTVPSIVAPVFIGGFNLRAFAASPLVQAYSNSSTEGNVLVLIQLAGGNDGLNMVIPVDYYSQYFNARKNIAIEENKILRLSGNDTTGLHPSMTGIQNLYNDGKISLVQGVSYPAPNFSHFKATDIWLTGEDSSENITTGWLGRYLEKQYPGYPEHYPNPQMPDPFAIQIGSVVSPALQGHSYPMGMAISNPESFYKMLEDHQDGNDDHFNSDRVADQLSYLRQLSEKTDAYAGVIKQAAKKSKTLSAKYEDKGKNNLSEQLKIVARLISGGLQTKVYVVNIGGFDTHAGQTVNTDTSKGKHAQLLENLSQSIEAFMDDLKLMGVDDRVMGMTFSEFGRRIKSNASGGTDHGVAAPVIVFGKKVKGGQIGHSPIIPDSATVNDNVAMQYDFRSLYASILKDWLGVDKDALSSILLHNFDTLPLLA</sequence>
<dbReference type="Pfam" id="PF07394">
    <property type="entry name" value="DUF1501"/>
    <property type="match status" value="1"/>
</dbReference>
<protein>
    <submittedName>
        <fullName evidence="2">DUF1501 domain-containing protein</fullName>
    </submittedName>
</protein>
<dbReference type="AlphaFoldDB" id="A0A9E2W4Q4"/>
<evidence type="ECO:0000256" key="1">
    <source>
        <dbReference type="SAM" id="SignalP"/>
    </source>
</evidence>
<accession>A0A9E2W4Q4</accession>
<name>A0A9E2W4Q4_9BACT</name>
<evidence type="ECO:0000313" key="2">
    <source>
        <dbReference type="EMBL" id="MBV4357753.1"/>
    </source>
</evidence>
<dbReference type="RefSeq" id="WP_217791409.1">
    <property type="nucleotide sequence ID" value="NZ_JAHSPG010000008.1"/>
</dbReference>
<feature type="chain" id="PRO_5038955816" evidence="1">
    <location>
        <begin position="30"/>
        <end position="432"/>
    </location>
</feature>
<dbReference type="InterPro" id="IPR010869">
    <property type="entry name" value="DUF1501"/>
</dbReference>
<dbReference type="PANTHER" id="PTHR43737">
    <property type="entry name" value="BLL7424 PROTEIN"/>
    <property type="match status" value="1"/>
</dbReference>
<dbReference type="PANTHER" id="PTHR43737:SF1">
    <property type="entry name" value="DUF1501 DOMAIN-CONTAINING PROTEIN"/>
    <property type="match status" value="1"/>
</dbReference>
<organism evidence="2 3">
    <name type="scientific">Pinibacter aurantiacus</name>
    <dbReference type="NCBI Taxonomy" id="2851599"/>
    <lineage>
        <taxon>Bacteria</taxon>
        <taxon>Pseudomonadati</taxon>
        <taxon>Bacteroidota</taxon>
        <taxon>Chitinophagia</taxon>
        <taxon>Chitinophagales</taxon>
        <taxon>Chitinophagaceae</taxon>
        <taxon>Pinibacter</taxon>
    </lineage>
</organism>
<dbReference type="Proteomes" id="UP000812270">
    <property type="component" value="Unassembled WGS sequence"/>
</dbReference>